<evidence type="ECO:0000313" key="2">
    <source>
        <dbReference type="Proteomes" id="UP000822688"/>
    </source>
</evidence>
<evidence type="ECO:0000313" key="1">
    <source>
        <dbReference type="EMBL" id="KAG0588897.1"/>
    </source>
</evidence>
<proteinExistence type="predicted"/>
<protein>
    <submittedName>
        <fullName evidence="1">Uncharacterized protein</fullName>
    </submittedName>
</protein>
<name>A0A8T0J072_CERPU</name>
<dbReference type="AlphaFoldDB" id="A0A8T0J072"/>
<dbReference type="EMBL" id="CM026422">
    <property type="protein sequence ID" value="KAG0588897.1"/>
    <property type="molecule type" value="Genomic_DNA"/>
</dbReference>
<reference evidence="1" key="1">
    <citation type="submission" date="2020-06" db="EMBL/GenBank/DDBJ databases">
        <title>WGS assembly of Ceratodon purpureus strain R40.</title>
        <authorList>
            <person name="Carey S.B."/>
            <person name="Jenkins J."/>
            <person name="Shu S."/>
            <person name="Lovell J.T."/>
            <person name="Sreedasyam A."/>
            <person name="Maumus F."/>
            <person name="Tiley G.P."/>
            <person name="Fernandez-Pozo N."/>
            <person name="Barry K."/>
            <person name="Chen C."/>
            <person name="Wang M."/>
            <person name="Lipzen A."/>
            <person name="Daum C."/>
            <person name="Saski C.A."/>
            <person name="Payton A.C."/>
            <person name="Mcbreen J.C."/>
            <person name="Conrad R.E."/>
            <person name="Kollar L.M."/>
            <person name="Olsson S."/>
            <person name="Huttunen S."/>
            <person name="Landis J.B."/>
            <person name="Wickett N.J."/>
            <person name="Johnson M.G."/>
            <person name="Rensing S.A."/>
            <person name="Grimwood J."/>
            <person name="Schmutz J."/>
            <person name="Mcdaniel S.F."/>
        </authorList>
    </citation>
    <scope>NUCLEOTIDE SEQUENCE</scope>
    <source>
        <strain evidence="1">R40</strain>
    </source>
</reference>
<sequence length="105" mass="11203">MLNNFFTLLCLKLQLVSLPQMARSVASSLVLTGLFLVALWANAEAVVTVINSAMVPVDVETNGNHVTVQTGASPVYVDVKGSKEETVQVSTGAGKQPIFVDVKER</sequence>
<organism evidence="1 2">
    <name type="scientific">Ceratodon purpureus</name>
    <name type="common">Fire moss</name>
    <name type="synonym">Dicranum purpureum</name>
    <dbReference type="NCBI Taxonomy" id="3225"/>
    <lineage>
        <taxon>Eukaryota</taxon>
        <taxon>Viridiplantae</taxon>
        <taxon>Streptophyta</taxon>
        <taxon>Embryophyta</taxon>
        <taxon>Bryophyta</taxon>
        <taxon>Bryophytina</taxon>
        <taxon>Bryopsida</taxon>
        <taxon>Dicranidae</taxon>
        <taxon>Pseudoditrichales</taxon>
        <taxon>Ditrichaceae</taxon>
        <taxon>Ceratodon</taxon>
    </lineage>
</organism>
<dbReference type="Proteomes" id="UP000822688">
    <property type="component" value="Chromosome 2"/>
</dbReference>
<keyword evidence="2" id="KW-1185">Reference proteome</keyword>
<gene>
    <name evidence="1" type="ORF">KC19_2G276600</name>
</gene>
<comment type="caution">
    <text evidence="1">The sequence shown here is derived from an EMBL/GenBank/DDBJ whole genome shotgun (WGS) entry which is preliminary data.</text>
</comment>
<accession>A0A8T0J072</accession>